<gene>
    <name evidence="2" type="ORF">GCM10009681_32520</name>
</gene>
<dbReference type="InterPro" id="IPR012296">
    <property type="entry name" value="Nuclease_put_TT1808"/>
</dbReference>
<feature type="domain" description="Putative restriction endonuclease" evidence="1">
    <location>
        <begin position="16"/>
        <end position="164"/>
    </location>
</feature>
<protein>
    <submittedName>
        <fullName evidence="2">Uma2 family endonuclease</fullName>
    </submittedName>
</protein>
<dbReference type="PANTHER" id="PTHR35400:SF3">
    <property type="entry name" value="SLL1072 PROTEIN"/>
    <property type="match status" value="1"/>
</dbReference>
<dbReference type="Gene3D" id="3.90.1570.10">
    <property type="entry name" value="tt1808, chain A"/>
    <property type="match status" value="1"/>
</dbReference>
<evidence type="ECO:0000259" key="1">
    <source>
        <dbReference type="Pfam" id="PF05685"/>
    </source>
</evidence>
<reference evidence="3" key="1">
    <citation type="journal article" date="2019" name="Int. J. Syst. Evol. Microbiol.">
        <title>The Global Catalogue of Microorganisms (GCM) 10K type strain sequencing project: providing services to taxonomists for standard genome sequencing and annotation.</title>
        <authorList>
            <consortium name="The Broad Institute Genomics Platform"/>
            <consortium name="The Broad Institute Genome Sequencing Center for Infectious Disease"/>
            <person name="Wu L."/>
            <person name="Ma J."/>
        </authorList>
    </citation>
    <scope>NUCLEOTIDE SEQUENCE [LARGE SCALE GENOMIC DNA]</scope>
    <source>
        <strain evidence="3">JCM 13249</strain>
    </source>
</reference>
<keyword evidence="2" id="KW-0255">Endonuclease</keyword>
<dbReference type="Proteomes" id="UP001500655">
    <property type="component" value="Unassembled WGS sequence"/>
</dbReference>
<dbReference type="SUPFAM" id="SSF52980">
    <property type="entry name" value="Restriction endonuclease-like"/>
    <property type="match status" value="1"/>
</dbReference>
<dbReference type="CDD" id="cd06260">
    <property type="entry name" value="DUF820-like"/>
    <property type="match status" value="1"/>
</dbReference>
<proteinExistence type="predicted"/>
<organism evidence="2 3">
    <name type="scientific">Luedemannella helvata</name>
    <dbReference type="NCBI Taxonomy" id="349315"/>
    <lineage>
        <taxon>Bacteria</taxon>
        <taxon>Bacillati</taxon>
        <taxon>Actinomycetota</taxon>
        <taxon>Actinomycetes</taxon>
        <taxon>Micromonosporales</taxon>
        <taxon>Micromonosporaceae</taxon>
        <taxon>Luedemannella</taxon>
    </lineage>
</organism>
<dbReference type="Pfam" id="PF05685">
    <property type="entry name" value="Uma2"/>
    <property type="match status" value="1"/>
</dbReference>
<keyword evidence="2" id="KW-0540">Nuclease</keyword>
<evidence type="ECO:0000313" key="2">
    <source>
        <dbReference type="EMBL" id="GAA1758795.1"/>
    </source>
</evidence>
<keyword evidence="2" id="KW-0378">Hydrolase</keyword>
<dbReference type="RefSeq" id="WP_344082390.1">
    <property type="nucleotide sequence ID" value="NZ_BAAALS010000015.1"/>
</dbReference>
<keyword evidence="3" id="KW-1185">Reference proteome</keyword>
<name>A0ABP4WVG8_9ACTN</name>
<sequence>MTAETLGYRGIPWTEEDYLALGETTDRVELFDGGLIVTPAPTPQHQHISRRLANVLNEAGELEVYEAVNVRLRAGRIPIPDLVVVDRIDPREPVVDGSAVRLIAEIVSPSNAFNGRLLKMHHYADAGIEWYLLVEPDGDAIGLRLFRLDGDHYTQHAAGGVLTLTEPVAVTIDPADLV</sequence>
<accession>A0ABP4WVG8</accession>
<evidence type="ECO:0000313" key="3">
    <source>
        <dbReference type="Proteomes" id="UP001500655"/>
    </source>
</evidence>
<dbReference type="PANTHER" id="PTHR35400">
    <property type="entry name" value="SLR1083 PROTEIN"/>
    <property type="match status" value="1"/>
</dbReference>
<dbReference type="InterPro" id="IPR011335">
    <property type="entry name" value="Restrct_endonuc-II-like"/>
</dbReference>
<comment type="caution">
    <text evidence="2">The sequence shown here is derived from an EMBL/GenBank/DDBJ whole genome shotgun (WGS) entry which is preliminary data.</text>
</comment>
<dbReference type="InterPro" id="IPR008538">
    <property type="entry name" value="Uma2"/>
</dbReference>
<dbReference type="GO" id="GO:0004519">
    <property type="term" value="F:endonuclease activity"/>
    <property type="evidence" value="ECO:0007669"/>
    <property type="project" value="UniProtKB-KW"/>
</dbReference>
<dbReference type="EMBL" id="BAAALS010000015">
    <property type="protein sequence ID" value="GAA1758795.1"/>
    <property type="molecule type" value="Genomic_DNA"/>
</dbReference>